<dbReference type="PANTHER" id="PTHR30149:SF0">
    <property type="entry name" value="HYDROGENASE MATURATION FACTOR HYPD"/>
    <property type="match status" value="1"/>
</dbReference>
<dbReference type="GO" id="GO:0005506">
    <property type="term" value="F:iron ion binding"/>
    <property type="evidence" value="ECO:0007669"/>
    <property type="project" value="TreeGrafter"/>
</dbReference>
<evidence type="ECO:0000313" key="4">
    <source>
        <dbReference type="EMBL" id="BCU68835.1"/>
    </source>
</evidence>
<dbReference type="InterPro" id="IPR002780">
    <property type="entry name" value="Hyd_form_HypD"/>
</dbReference>
<evidence type="ECO:0000313" key="5">
    <source>
        <dbReference type="Proteomes" id="UP000825123"/>
    </source>
</evidence>
<dbReference type="EMBL" id="AP024597">
    <property type="protein sequence ID" value="BCU68835.1"/>
    <property type="molecule type" value="Genomic_DNA"/>
</dbReference>
<sequence>MSNQSENKGKEKERLPQILKYYRNPTLAKAVVEKINDVARKIQEDIAIMHVCGSHEWTITHYGIRALLPDNVQVRAGPGCPVCITPATDIDDAVKLALDGVVVTTYGDMSRSKGTKMSLQDAKALGADVRVIYGVQDAVAMARKEPDKDFLFFAVGMDTTAPATAFEILRGVPRNLSFLVSYRYTPSIQGSVMESNVLGIDAFMSAGHSATITGMKPYYEYFLRTKKPVVFSGFEPIDVLLSIYMLLRQIHEGKPMLENEYTRAVTWEGNVKAQEVMDRVFDLEDGYVRGVAVFPKAGFKIKDEFKDVDAREKYGLRKGISTKDEYVAGARCGEVVMGLIDPPECPLYMKTCTPEDPKGSPMVSQEGTCWIWAHHKIVNYVPRCKR</sequence>
<gene>
    <name evidence="4" type="ORF">KN1_01320</name>
</gene>
<dbReference type="KEGG" id="csty:KN1_01320"/>
<dbReference type="GO" id="GO:0070025">
    <property type="term" value="F:carbon monoxide binding"/>
    <property type="evidence" value="ECO:0007669"/>
    <property type="project" value="TreeGrafter"/>
</dbReference>
<dbReference type="RefSeq" id="WP_221288738.1">
    <property type="nucleotide sequence ID" value="NZ_AP024597.1"/>
</dbReference>
<dbReference type="PANTHER" id="PTHR30149">
    <property type="entry name" value="HYDROGENASE PROTEIN ASSEMBLY PROTEIN HYPD"/>
    <property type="match status" value="1"/>
</dbReference>
<dbReference type="NCBIfam" id="TIGR00075">
    <property type="entry name" value="hypD"/>
    <property type="match status" value="1"/>
</dbReference>
<evidence type="ECO:0000256" key="3">
    <source>
        <dbReference type="ARBA" id="ARBA00023004"/>
    </source>
</evidence>
<dbReference type="GeneID" id="66161883"/>
<protein>
    <submittedName>
        <fullName evidence="4">Hydrogenase formation protein HypD</fullName>
    </submittedName>
</protein>
<dbReference type="Gene3D" id="3.40.50.11750">
    <property type="entry name" value="HypD, alpha/beta domain 1"/>
    <property type="match status" value="2"/>
</dbReference>
<comment type="similarity">
    <text evidence="1">Belongs to the HypD family.</text>
</comment>
<dbReference type="GO" id="GO:0051539">
    <property type="term" value="F:4 iron, 4 sulfur cluster binding"/>
    <property type="evidence" value="ECO:0007669"/>
    <property type="project" value="TreeGrafter"/>
</dbReference>
<keyword evidence="2" id="KW-0479">Metal-binding</keyword>
<proteinExistence type="inferred from homology"/>
<reference evidence="4 5" key="1">
    <citation type="submission" date="2021-04" db="EMBL/GenBank/DDBJ databases">
        <title>Complete genome sequence of Stygiolobus sp. KN-1.</title>
        <authorList>
            <person name="Nakamura K."/>
            <person name="Sakai H."/>
            <person name="Kurosawa N."/>
        </authorList>
    </citation>
    <scope>NUCLEOTIDE SEQUENCE [LARGE SCALE GENOMIC DNA]</scope>
    <source>
        <strain evidence="4 5">KN-1</strain>
    </source>
</reference>
<dbReference type="Proteomes" id="UP000825123">
    <property type="component" value="Chromosome"/>
</dbReference>
<dbReference type="Pfam" id="PF01924">
    <property type="entry name" value="HypD"/>
    <property type="match status" value="1"/>
</dbReference>
<organism evidence="4 5">
    <name type="scientific">Stygiolobus caldivivus</name>
    <dbReference type="NCBI Taxonomy" id="2824673"/>
    <lineage>
        <taxon>Archaea</taxon>
        <taxon>Thermoproteota</taxon>
        <taxon>Thermoprotei</taxon>
        <taxon>Sulfolobales</taxon>
        <taxon>Sulfolobaceae</taxon>
        <taxon>Stygiolobus</taxon>
    </lineage>
</organism>
<dbReference type="AlphaFoldDB" id="A0A8D5ZHR8"/>
<dbReference type="InterPro" id="IPR042243">
    <property type="entry name" value="HypD_1"/>
</dbReference>
<dbReference type="Gene3D" id="6.10.20.100">
    <property type="match status" value="1"/>
</dbReference>
<accession>A0A8D5ZHR8</accession>
<dbReference type="PIRSF" id="PIRSF005622">
    <property type="entry name" value="Hydrgn_mat_hypD"/>
    <property type="match status" value="1"/>
</dbReference>
<name>A0A8D5ZHR8_9CREN</name>
<keyword evidence="5" id="KW-1185">Reference proteome</keyword>
<evidence type="ECO:0000256" key="2">
    <source>
        <dbReference type="ARBA" id="ARBA00022723"/>
    </source>
</evidence>
<keyword evidence="3" id="KW-0408">Iron</keyword>
<dbReference type="GO" id="GO:0051604">
    <property type="term" value="P:protein maturation"/>
    <property type="evidence" value="ECO:0007669"/>
    <property type="project" value="TreeGrafter"/>
</dbReference>
<dbReference type="InterPro" id="IPR042244">
    <property type="entry name" value="HypD_2_sf"/>
</dbReference>
<evidence type="ECO:0000256" key="1">
    <source>
        <dbReference type="ARBA" id="ARBA00007888"/>
    </source>
</evidence>